<organism evidence="1 2">
    <name type="scientific">Clonostachys rhizophaga</name>
    <dbReference type="NCBI Taxonomy" id="160324"/>
    <lineage>
        <taxon>Eukaryota</taxon>
        <taxon>Fungi</taxon>
        <taxon>Dikarya</taxon>
        <taxon>Ascomycota</taxon>
        <taxon>Pezizomycotina</taxon>
        <taxon>Sordariomycetes</taxon>
        <taxon>Hypocreomycetidae</taxon>
        <taxon>Hypocreales</taxon>
        <taxon>Bionectriaceae</taxon>
        <taxon>Clonostachys</taxon>
    </lineage>
</organism>
<dbReference type="EMBL" id="CABFNQ020000737">
    <property type="protein sequence ID" value="CAH0028915.1"/>
    <property type="molecule type" value="Genomic_DNA"/>
</dbReference>
<keyword evidence="2" id="KW-1185">Reference proteome</keyword>
<comment type="caution">
    <text evidence="1">The sequence shown here is derived from an EMBL/GenBank/DDBJ whole genome shotgun (WGS) entry which is preliminary data.</text>
</comment>
<sequence length="137" mass="15704">MYYCNQDFFYYLIFQGVIVEHRDALTRAGVCIAATGGRCGIADYIESRSQRGTMGTREFLELIFLEQFFLYDNNNDDFSNFKVNASVTSSLVEYLYDQHNDDLSNFKVNATVARSLVQYGVEISQEFQEIHGATFVP</sequence>
<protein>
    <submittedName>
        <fullName evidence="1">Uncharacterized protein</fullName>
    </submittedName>
</protein>
<reference evidence="1" key="1">
    <citation type="submission" date="2021-10" db="EMBL/GenBank/DDBJ databases">
        <authorList>
            <person name="Piombo E."/>
        </authorList>
    </citation>
    <scope>NUCLEOTIDE SEQUENCE</scope>
</reference>
<evidence type="ECO:0000313" key="1">
    <source>
        <dbReference type="EMBL" id="CAH0028915.1"/>
    </source>
</evidence>
<accession>A0A9N9YPK0</accession>
<name>A0A9N9YPK0_9HYPO</name>
<evidence type="ECO:0000313" key="2">
    <source>
        <dbReference type="Proteomes" id="UP000696573"/>
    </source>
</evidence>
<dbReference type="AlphaFoldDB" id="A0A9N9YPK0"/>
<gene>
    <name evidence="1" type="ORF">CRHIZ90672A_00012995</name>
</gene>
<dbReference type="Proteomes" id="UP000696573">
    <property type="component" value="Unassembled WGS sequence"/>
</dbReference>
<proteinExistence type="predicted"/>